<dbReference type="Proteomes" id="UP000184268">
    <property type="component" value="Unassembled WGS sequence"/>
</dbReference>
<accession>A0A1M5Y7T0</accession>
<evidence type="ECO:0000313" key="1">
    <source>
        <dbReference type="EMBL" id="SHI08141.1"/>
    </source>
</evidence>
<organism evidence="1 2">
    <name type="scientific">Ferrimonas marina</name>
    <dbReference type="NCBI Taxonomy" id="299255"/>
    <lineage>
        <taxon>Bacteria</taxon>
        <taxon>Pseudomonadati</taxon>
        <taxon>Pseudomonadota</taxon>
        <taxon>Gammaproteobacteria</taxon>
        <taxon>Alteromonadales</taxon>
        <taxon>Ferrimonadaceae</taxon>
        <taxon>Ferrimonas</taxon>
    </lineage>
</organism>
<protein>
    <submittedName>
        <fullName evidence="1">Uncharacterized protein</fullName>
    </submittedName>
</protein>
<evidence type="ECO:0000313" key="2">
    <source>
        <dbReference type="Proteomes" id="UP000184268"/>
    </source>
</evidence>
<gene>
    <name evidence="1" type="ORF">SAMN02745129_3937</name>
</gene>
<keyword evidence="2" id="KW-1185">Reference proteome</keyword>
<sequence>MPTNISQSAPIESIASYLKQTQGYDHAQAMSEAKQVVEDFKKMQRLGYIRGWYFDEHGHLDLIPSDDVLGRLQDT</sequence>
<proteinExistence type="predicted"/>
<dbReference type="OrthoDB" id="5816886at2"/>
<dbReference type="EMBL" id="FQXG01000007">
    <property type="protein sequence ID" value="SHI08141.1"/>
    <property type="molecule type" value="Genomic_DNA"/>
</dbReference>
<name>A0A1M5Y7T0_9GAMM</name>
<dbReference type="RefSeq" id="WP_067664406.1">
    <property type="nucleotide sequence ID" value="NZ_FQXG01000007.1"/>
</dbReference>
<reference evidence="2" key="1">
    <citation type="submission" date="2016-11" db="EMBL/GenBank/DDBJ databases">
        <authorList>
            <person name="Varghese N."/>
            <person name="Submissions S."/>
        </authorList>
    </citation>
    <scope>NUCLEOTIDE SEQUENCE [LARGE SCALE GENOMIC DNA]</scope>
    <source>
        <strain evidence="2">DSM 16917</strain>
    </source>
</reference>
<dbReference type="STRING" id="299255.SAMN02745129_3937"/>
<dbReference type="AlphaFoldDB" id="A0A1M5Y7T0"/>